<dbReference type="STRING" id="133385.A0A2T9YQT1"/>
<evidence type="ECO:0008006" key="5">
    <source>
        <dbReference type="Google" id="ProtNLM"/>
    </source>
</evidence>
<accession>A0A2T9YQT1</accession>
<dbReference type="InterPro" id="IPR051726">
    <property type="entry name" value="Chitin_Synth_Reg"/>
</dbReference>
<reference evidence="3 4" key="1">
    <citation type="journal article" date="2018" name="MBio">
        <title>Comparative Genomics Reveals the Core Gene Toolbox for the Fungus-Insect Symbiosis.</title>
        <authorList>
            <person name="Wang Y."/>
            <person name="Stata M."/>
            <person name="Wang W."/>
            <person name="Stajich J.E."/>
            <person name="White M.M."/>
            <person name="Moncalvo J.M."/>
        </authorList>
    </citation>
    <scope>NUCLEOTIDE SEQUENCE [LARGE SCALE GENOMIC DNA]</scope>
    <source>
        <strain evidence="3 4">SWE-8-4</strain>
    </source>
</reference>
<name>A0A2T9YQT1_9FUNG</name>
<dbReference type="Gene3D" id="1.25.40.10">
    <property type="entry name" value="Tetratricopeptide repeat domain"/>
    <property type="match status" value="2"/>
</dbReference>
<dbReference type="InterPro" id="IPR006597">
    <property type="entry name" value="Sel1-like"/>
</dbReference>
<keyword evidence="1" id="KW-0677">Repeat</keyword>
<feature type="region of interest" description="Disordered" evidence="2">
    <location>
        <begin position="154"/>
        <end position="219"/>
    </location>
</feature>
<keyword evidence="4" id="KW-1185">Reference proteome</keyword>
<feature type="compositionally biased region" description="Basic and acidic residues" evidence="2">
    <location>
        <begin position="154"/>
        <end position="167"/>
    </location>
</feature>
<feature type="region of interest" description="Disordered" evidence="2">
    <location>
        <begin position="715"/>
        <end position="757"/>
    </location>
</feature>
<dbReference type="InterPro" id="IPR011990">
    <property type="entry name" value="TPR-like_helical_dom_sf"/>
</dbReference>
<feature type="compositionally biased region" description="Basic and acidic residues" evidence="2">
    <location>
        <begin position="744"/>
        <end position="757"/>
    </location>
</feature>
<dbReference type="EMBL" id="MBFR01000080">
    <property type="protein sequence ID" value="PVU94666.1"/>
    <property type="molecule type" value="Genomic_DNA"/>
</dbReference>
<gene>
    <name evidence="3" type="ORF">BB561_002368</name>
</gene>
<proteinExistence type="predicted"/>
<evidence type="ECO:0000256" key="1">
    <source>
        <dbReference type="ARBA" id="ARBA00022737"/>
    </source>
</evidence>
<dbReference type="Pfam" id="PF08238">
    <property type="entry name" value="Sel1"/>
    <property type="match status" value="6"/>
</dbReference>
<dbReference type="SUPFAM" id="SSF81901">
    <property type="entry name" value="HCP-like"/>
    <property type="match status" value="2"/>
</dbReference>
<feature type="compositionally biased region" description="Low complexity" evidence="2">
    <location>
        <begin position="192"/>
        <end position="205"/>
    </location>
</feature>
<evidence type="ECO:0000256" key="2">
    <source>
        <dbReference type="SAM" id="MobiDB-lite"/>
    </source>
</evidence>
<feature type="compositionally biased region" description="Basic residues" evidence="2">
    <location>
        <begin position="726"/>
        <end position="743"/>
    </location>
</feature>
<dbReference type="OrthoDB" id="272077at2759"/>
<dbReference type="SMART" id="SM00671">
    <property type="entry name" value="SEL1"/>
    <property type="match status" value="6"/>
</dbReference>
<dbReference type="PANTHER" id="PTHR46430:SF1">
    <property type="entry name" value="CHITIN SYNTHASE REGULATOR SKT5-RELATED"/>
    <property type="match status" value="1"/>
</dbReference>
<dbReference type="AlphaFoldDB" id="A0A2T9YQT1"/>
<feature type="compositionally biased region" description="Polar residues" evidence="2">
    <location>
        <begin position="48"/>
        <end position="61"/>
    </location>
</feature>
<dbReference type="PANTHER" id="PTHR46430">
    <property type="entry name" value="PROTEIN SKT5-RELATED"/>
    <property type="match status" value="1"/>
</dbReference>
<feature type="region of interest" description="Disordered" evidence="2">
    <location>
        <begin position="291"/>
        <end position="312"/>
    </location>
</feature>
<comment type="caution">
    <text evidence="3">The sequence shown here is derived from an EMBL/GenBank/DDBJ whole genome shotgun (WGS) entry which is preliminary data.</text>
</comment>
<organism evidence="3 4">
    <name type="scientific">Smittium simulii</name>
    <dbReference type="NCBI Taxonomy" id="133385"/>
    <lineage>
        <taxon>Eukaryota</taxon>
        <taxon>Fungi</taxon>
        <taxon>Fungi incertae sedis</taxon>
        <taxon>Zoopagomycota</taxon>
        <taxon>Kickxellomycotina</taxon>
        <taxon>Harpellomycetes</taxon>
        <taxon>Harpellales</taxon>
        <taxon>Legeriomycetaceae</taxon>
        <taxon>Smittium</taxon>
    </lineage>
</organism>
<dbReference type="Proteomes" id="UP000245383">
    <property type="component" value="Unassembled WGS sequence"/>
</dbReference>
<protein>
    <recommendedName>
        <fullName evidence="5">HCP-like protein</fullName>
    </recommendedName>
</protein>
<evidence type="ECO:0000313" key="3">
    <source>
        <dbReference type="EMBL" id="PVU94666.1"/>
    </source>
</evidence>
<sequence length="757" mass="83874">MADISDLDSIQRLTPVKGSRVPNVNKDKDYETSNSSGTYDDSFFQADSYKNFTLPNPNNHYSDSKSSLEDTQDSGFDDAPPNNYPLPAIPAAIDVKRNLLLNAQKNTTSQSPQSLGTAPASPINVQINIPLSDSTQQITTHINHIKNANLSDSKTFDRESSFSRGSEDSGFYTNSIPEKPPQFCSSNAGIKSSASTEQESSGSSVESREQTFNPSAPVGYKSLALDGSSRISNSSDVGYQKASSISTSDLQIATNYDHYTNSNSYCSQYSNDNQSANIDQNNYQDYDSDYNSKTVGSRPLRKNRFGSNSSSGVHSQIFRRSIYNLSSTSLSKASVPFNAKSNRLSRTLLDSHSAIDMYRDAAMKTNDERIQLEYAKFLIVSIETLDNDQSFSLSASFRPMSIADNIGSQNNSSTNLSDFSNNNSSSYIDLKLDDSYSSSKSEQNKAKLIKEAFYWLNVLQKKGNAEACYILGTWYAEGINGAAQDSTKSHRLFLQAAKLHHSKAAFKVAEYYESKKQNSQAVSYYTVAAAMADPNSNYRMATALLRCELSQKKDLKKAIIYLRRAAEIASAECPDGAYVLGLMYLGEFPDKQVNDIVFVDSEEAHKQLDLAANLGMPEAQHKLGHLFEFGEHGFPADPYASITYYRMAAEQNLSLSQMALSGWYLSGSNNILEQSDSLAYDWCLRAAEQEQAVIWYNLAADNGYAEANDRLQKLHNEKNPDNPVNIRRKITKSRKARQTGKKSSKNDSKNKELCTIM</sequence>
<evidence type="ECO:0000313" key="4">
    <source>
        <dbReference type="Proteomes" id="UP000245383"/>
    </source>
</evidence>
<feature type="region of interest" description="Disordered" evidence="2">
    <location>
        <begin position="1"/>
        <end position="84"/>
    </location>
</feature>